<evidence type="ECO:0000256" key="2">
    <source>
        <dbReference type="SAM" id="Phobius"/>
    </source>
</evidence>
<proteinExistence type="predicted"/>
<feature type="compositionally biased region" description="Polar residues" evidence="1">
    <location>
        <begin position="428"/>
        <end position="437"/>
    </location>
</feature>
<feature type="chain" id="PRO_5012024061" evidence="3">
    <location>
        <begin position="19"/>
        <end position="445"/>
    </location>
</feature>
<accession>A0A1L0C5H9</accession>
<dbReference type="Pfam" id="PF14610">
    <property type="entry name" value="Psg1"/>
    <property type="match status" value="1"/>
</dbReference>
<keyword evidence="2" id="KW-1133">Transmembrane helix</keyword>
<dbReference type="AlphaFoldDB" id="A0A1L0C5H9"/>
<evidence type="ECO:0000313" key="5">
    <source>
        <dbReference type="Proteomes" id="UP000182259"/>
    </source>
</evidence>
<feature type="transmembrane region" description="Helical" evidence="2">
    <location>
        <begin position="382"/>
        <end position="403"/>
    </location>
</feature>
<evidence type="ECO:0000256" key="3">
    <source>
        <dbReference type="SAM" id="SignalP"/>
    </source>
</evidence>
<gene>
    <name evidence="4" type="ORF">SAMEA4029009_CIC11G00000005637</name>
</gene>
<dbReference type="InterPro" id="IPR028000">
    <property type="entry name" value="Pma1"/>
</dbReference>
<feature type="signal peptide" evidence="3">
    <location>
        <begin position="1"/>
        <end position="18"/>
    </location>
</feature>
<keyword evidence="3" id="KW-0732">Signal</keyword>
<keyword evidence="2" id="KW-0812">Transmembrane</keyword>
<feature type="region of interest" description="Disordered" evidence="1">
    <location>
        <begin position="422"/>
        <end position="445"/>
    </location>
</feature>
<evidence type="ECO:0000313" key="4">
    <source>
        <dbReference type="EMBL" id="SGZ58881.1"/>
    </source>
</evidence>
<dbReference type="Proteomes" id="UP000182259">
    <property type="component" value="Chromosome VII"/>
</dbReference>
<protein>
    <submittedName>
        <fullName evidence="4">CIC11C00000005637</fullName>
    </submittedName>
</protein>
<sequence>MKLSAVVATLLTVSATQAVAVQHSEATVTEIPENHLEKRFKDVIVAPEYKKQQDLKAGSSVASPTLKPWARTIYSTKVELVTPTVIAGVTFSAKPPTTTDGLEPWISLKKDGTPQTIKPKMKNGAIANRSPDYGTYFQTATTVLYNKEELKAHNMADDQIYEHVEYLPEDLTYQLLNPVLRCTPEGYRMRGLAKDLSPEPFCTPQDNNKLYLDKTYFVTWYTRFFGDEVTSVKLHLSYVKESARQKGLKRDTGFVDSLVEKSSDLMRSWKRSIVIEKGGQIEEKSFFVSEPIARDVGYFPLTVEDSWFGEKDYYRKVMVSLQPDTIPDEEFNHMSKYIIIEIAKGPKVAKGHQEDLKKIDEKNAKIASGEYEVIEGIDYEKYLIIISLPTCVILATFAMWIFVRINKRDTDLSFLKKVKFTKRKKNKPYSSATSTELPQWGPKRD</sequence>
<organism evidence="4 5">
    <name type="scientific">Sungouiella intermedia</name>
    <dbReference type="NCBI Taxonomy" id="45354"/>
    <lineage>
        <taxon>Eukaryota</taxon>
        <taxon>Fungi</taxon>
        <taxon>Dikarya</taxon>
        <taxon>Ascomycota</taxon>
        <taxon>Saccharomycotina</taxon>
        <taxon>Pichiomycetes</taxon>
        <taxon>Metschnikowiaceae</taxon>
        <taxon>Sungouiella</taxon>
    </lineage>
</organism>
<evidence type="ECO:0000256" key="1">
    <source>
        <dbReference type="SAM" id="MobiDB-lite"/>
    </source>
</evidence>
<dbReference type="EMBL" id="LT635770">
    <property type="protein sequence ID" value="SGZ58881.1"/>
    <property type="molecule type" value="Genomic_DNA"/>
</dbReference>
<reference evidence="4 5" key="1">
    <citation type="submission" date="2016-10" db="EMBL/GenBank/DDBJ databases">
        <authorList>
            <person name="de Groot N.N."/>
        </authorList>
    </citation>
    <scope>NUCLEOTIDE SEQUENCE [LARGE SCALE GENOMIC DNA]</scope>
    <source>
        <strain evidence="4 5">PYCC 4715</strain>
    </source>
</reference>
<name>A0A1L0C5H9_9ASCO</name>
<keyword evidence="2" id="KW-0472">Membrane</keyword>